<dbReference type="EMBL" id="MU157847">
    <property type="protein sequence ID" value="KAF9529190.1"/>
    <property type="molecule type" value="Genomic_DNA"/>
</dbReference>
<evidence type="ECO:0000313" key="2">
    <source>
        <dbReference type="Proteomes" id="UP000807306"/>
    </source>
</evidence>
<proteinExistence type="predicted"/>
<dbReference type="AlphaFoldDB" id="A0A9P6JR48"/>
<sequence length="107" mass="12395">MIRREPTLIQMTDLDVQDVRDMVAKQKAEINSHQALITKMKRLADNPNMTSEDQDMYEQLKEALNEKTKAKRLGLDTGSELHLSNLSPSITIHPCFPRSIQNFMRKR</sequence>
<accession>A0A9P6JR48</accession>
<organism evidence="1 2">
    <name type="scientific">Crepidotus variabilis</name>
    <dbReference type="NCBI Taxonomy" id="179855"/>
    <lineage>
        <taxon>Eukaryota</taxon>
        <taxon>Fungi</taxon>
        <taxon>Dikarya</taxon>
        <taxon>Basidiomycota</taxon>
        <taxon>Agaricomycotina</taxon>
        <taxon>Agaricomycetes</taxon>
        <taxon>Agaricomycetidae</taxon>
        <taxon>Agaricales</taxon>
        <taxon>Agaricineae</taxon>
        <taxon>Crepidotaceae</taxon>
        <taxon>Crepidotus</taxon>
    </lineage>
</organism>
<evidence type="ECO:0000313" key="1">
    <source>
        <dbReference type="EMBL" id="KAF9529190.1"/>
    </source>
</evidence>
<gene>
    <name evidence="1" type="ORF">CPB83DRAFT_852829</name>
</gene>
<dbReference type="Proteomes" id="UP000807306">
    <property type="component" value="Unassembled WGS sequence"/>
</dbReference>
<reference evidence="1" key="1">
    <citation type="submission" date="2020-11" db="EMBL/GenBank/DDBJ databases">
        <authorList>
            <consortium name="DOE Joint Genome Institute"/>
            <person name="Ahrendt S."/>
            <person name="Riley R."/>
            <person name="Andreopoulos W."/>
            <person name="Labutti K."/>
            <person name="Pangilinan J."/>
            <person name="Ruiz-Duenas F.J."/>
            <person name="Barrasa J.M."/>
            <person name="Sanchez-Garcia M."/>
            <person name="Camarero S."/>
            <person name="Miyauchi S."/>
            <person name="Serrano A."/>
            <person name="Linde D."/>
            <person name="Babiker R."/>
            <person name="Drula E."/>
            <person name="Ayuso-Fernandez I."/>
            <person name="Pacheco R."/>
            <person name="Padilla G."/>
            <person name="Ferreira P."/>
            <person name="Barriuso J."/>
            <person name="Kellner H."/>
            <person name="Castanera R."/>
            <person name="Alfaro M."/>
            <person name="Ramirez L."/>
            <person name="Pisabarro A.G."/>
            <person name="Kuo A."/>
            <person name="Tritt A."/>
            <person name="Lipzen A."/>
            <person name="He G."/>
            <person name="Yan M."/>
            <person name="Ng V."/>
            <person name="Cullen D."/>
            <person name="Martin F."/>
            <person name="Rosso M.-N."/>
            <person name="Henrissat B."/>
            <person name="Hibbett D."/>
            <person name="Martinez A.T."/>
            <person name="Grigoriev I.V."/>
        </authorList>
    </citation>
    <scope>NUCLEOTIDE SEQUENCE</scope>
    <source>
        <strain evidence="1">CBS 506.95</strain>
    </source>
</reference>
<comment type="caution">
    <text evidence="1">The sequence shown here is derived from an EMBL/GenBank/DDBJ whole genome shotgun (WGS) entry which is preliminary data.</text>
</comment>
<protein>
    <submittedName>
        <fullName evidence="1">Uncharacterized protein</fullName>
    </submittedName>
</protein>
<dbReference type="OrthoDB" id="3182478at2759"/>
<keyword evidence="2" id="KW-1185">Reference proteome</keyword>
<name>A0A9P6JR48_9AGAR</name>